<gene>
    <name evidence="1" type="ORF">HWQ67_06410</name>
</gene>
<keyword evidence="2" id="KW-1185">Reference proteome</keyword>
<name>A0ABS6RYV3_9BACT</name>
<reference evidence="1 2" key="1">
    <citation type="journal article" date="2020" name="J Geophys Res Biogeosci">
        <title>Magnetotaxis as an Adaptation to Enable Bacterial Shuttling of Microbial Sulfur and Sulfur Cycling Across Aquatic Oxic#Anoxic Interfaces.</title>
        <authorList>
            <person name="Li J."/>
            <person name="Liu P."/>
            <person name="Wang J."/>
            <person name="Roberts A.P."/>
            <person name="Pan Y."/>
        </authorList>
    </citation>
    <scope>NUCLEOTIDE SEQUENCE [LARGE SCALE GENOMIC DNA]</scope>
    <source>
        <strain evidence="1 2">MYR-1_YQ</strain>
    </source>
</reference>
<proteinExistence type="predicted"/>
<comment type="caution">
    <text evidence="1">The sequence shown here is derived from an EMBL/GenBank/DDBJ whole genome shotgun (WGS) entry which is preliminary data.</text>
</comment>
<evidence type="ECO:0000313" key="2">
    <source>
        <dbReference type="Proteomes" id="UP001196980"/>
    </source>
</evidence>
<dbReference type="EMBL" id="JABXWD010000083">
    <property type="protein sequence ID" value="MBV6341214.1"/>
    <property type="molecule type" value="Genomic_DNA"/>
</dbReference>
<accession>A0ABS6RYV3</accession>
<evidence type="ECO:0000313" key="1">
    <source>
        <dbReference type="EMBL" id="MBV6341214.1"/>
    </source>
</evidence>
<organism evidence="1 2">
    <name type="scientific">Candidatus Magnetobacterium casense</name>
    <dbReference type="NCBI Taxonomy" id="1455061"/>
    <lineage>
        <taxon>Bacteria</taxon>
        <taxon>Pseudomonadati</taxon>
        <taxon>Nitrospirota</taxon>
        <taxon>Thermodesulfovibrionia</taxon>
        <taxon>Thermodesulfovibrionales</taxon>
        <taxon>Candidatus Magnetobacteriaceae</taxon>
        <taxon>Candidatus Magnetobacterium</taxon>
    </lineage>
</organism>
<dbReference type="RefSeq" id="WP_218251843.1">
    <property type="nucleotide sequence ID" value="NZ_JABXWD010000083.1"/>
</dbReference>
<protein>
    <submittedName>
        <fullName evidence="1">Uncharacterized protein</fullName>
    </submittedName>
</protein>
<sequence length="156" mass="17774">MKTVESSPDWVAGSQVVKEAPLILEDNKSAEDVSYQTLMVFLTETRPQRDSINTFGWAGHPEGLLYTCGYYVEQLHNEAEQKGIRAGIVFLKSYEAHGINIFNTTDKGLIFVDPSYYEDKIMNTLNIGDKYRVYGRVFTIEDIAIIWEGYKAQPYS</sequence>
<dbReference type="Proteomes" id="UP001196980">
    <property type="component" value="Unassembled WGS sequence"/>
</dbReference>